<gene>
    <name evidence="8" type="primary">Contig134.g160</name>
    <name evidence="8" type="ORF">STYLEM_12641</name>
</gene>
<proteinExistence type="predicted"/>
<dbReference type="GO" id="GO:0005886">
    <property type="term" value="C:plasma membrane"/>
    <property type="evidence" value="ECO:0007669"/>
    <property type="project" value="TreeGrafter"/>
</dbReference>
<evidence type="ECO:0000256" key="3">
    <source>
        <dbReference type="ARBA" id="ARBA00022737"/>
    </source>
</evidence>
<dbReference type="EMBL" id="CCKQ01011990">
    <property type="protein sequence ID" value="CDW83593.1"/>
    <property type="molecule type" value="Genomic_DNA"/>
</dbReference>
<keyword evidence="2 6" id="KW-0812">Transmembrane</keyword>
<feature type="transmembrane region" description="Helical" evidence="6">
    <location>
        <begin position="12"/>
        <end position="31"/>
    </location>
</feature>
<evidence type="ECO:0000256" key="4">
    <source>
        <dbReference type="ARBA" id="ARBA00022989"/>
    </source>
</evidence>
<comment type="subcellular location">
    <subcellularLocation>
        <location evidence="1">Membrane</location>
        <topology evidence="1">Multi-pass membrane protein</topology>
    </subcellularLocation>
</comment>
<evidence type="ECO:0000256" key="5">
    <source>
        <dbReference type="ARBA" id="ARBA00023136"/>
    </source>
</evidence>
<dbReference type="InParanoid" id="A0A078ART8"/>
<dbReference type="Proteomes" id="UP000039865">
    <property type="component" value="Unassembled WGS sequence"/>
</dbReference>
<evidence type="ECO:0000256" key="1">
    <source>
        <dbReference type="ARBA" id="ARBA00004141"/>
    </source>
</evidence>
<keyword evidence="3" id="KW-0677">Repeat</keyword>
<organism evidence="8 9">
    <name type="scientific">Stylonychia lemnae</name>
    <name type="common">Ciliate</name>
    <dbReference type="NCBI Taxonomy" id="5949"/>
    <lineage>
        <taxon>Eukaryota</taxon>
        <taxon>Sar</taxon>
        <taxon>Alveolata</taxon>
        <taxon>Ciliophora</taxon>
        <taxon>Intramacronucleata</taxon>
        <taxon>Spirotrichea</taxon>
        <taxon>Stichotrichia</taxon>
        <taxon>Sporadotrichida</taxon>
        <taxon>Oxytrichidae</taxon>
        <taxon>Stylonychinae</taxon>
        <taxon>Stylonychia</taxon>
    </lineage>
</organism>
<evidence type="ECO:0000256" key="2">
    <source>
        <dbReference type="ARBA" id="ARBA00022692"/>
    </source>
</evidence>
<keyword evidence="5 6" id="KW-0472">Membrane</keyword>
<dbReference type="PANTHER" id="PTHR10582">
    <property type="entry name" value="TRANSIENT RECEPTOR POTENTIAL ION CHANNEL PROTEIN"/>
    <property type="match status" value="1"/>
</dbReference>
<evidence type="ECO:0000256" key="6">
    <source>
        <dbReference type="SAM" id="Phobius"/>
    </source>
</evidence>
<reference evidence="8 9" key="1">
    <citation type="submission" date="2014-06" db="EMBL/GenBank/DDBJ databases">
        <authorList>
            <person name="Swart Estienne"/>
        </authorList>
    </citation>
    <scope>NUCLEOTIDE SEQUENCE [LARGE SCALE GENOMIC DNA]</scope>
    <source>
        <strain evidence="8 9">130c</strain>
    </source>
</reference>
<dbReference type="AlphaFoldDB" id="A0A078ART8"/>
<evidence type="ECO:0000313" key="9">
    <source>
        <dbReference type="Proteomes" id="UP000039865"/>
    </source>
</evidence>
<feature type="domain" description="Ion transport" evidence="7">
    <location>
        <begin position="2"/>
        <end position="104"/>
    </location>
</feature>
<dbReference type="InterPro" id="IPR005821">
    <property type="entry name" value="Ion_trans_dom"/>
</dbReference>
<dbReference type="GO" id="GO:0005216">
    <property type="term" value="F:monoatomic ion channel activity"/>
    <property type="evidence" value="ECO:0007669"/>
    <property type="project" value="InterPro"/>
</dbReference>
<dbReference type="OrthoDB" id="5980474at2759"/>
<feature type="transmembrane region" description="Helical" evidence="6">
    <location>
        <begin position="71"/>
        <end position="96"/>
    </location>
</feature>
<evidence type="ECO:0000259" key="7">
    <source>
        <dbReference type="Pfam" id="PF00520"/>
    </source>
</evidence>
<sequence>MIFEVVSDMRYFFIVLLVTIIAFGDSFLKIANANPDQEKRFTSGFIDSIIYTYKMILGDFDTDEFGDVAPALMMILFLLCTVFNMIVMLNLLIAIISESFARVTGMSDQAVYQEMASMISENSYLVPDLRMKTYCAQHKYILLVNNLETMEDSVNEQEMLKNLENRFINEISIIKEDLVSLKSAIEKIIRVTQTMNSKFGQIKLMMLEQPVKEVKVKISKMPLTLTTLHQLKEKYKNGGYNDGVVCKGNQFVGCKNSDKIGNDHNEVIHHCPQCNFELCQKCFELIENIHEHPLEKFTYGHLLETQNDSYGGGWQCDCRYFQGCVLDGKAIKDPYEIVYHDSKNQFNLCVSCANSYKV</sequence>
<dbReference type="PANTHER" id="PTHR10582:SF2">
    <property type="entry name" value="INACTIVE"/>
    <property type="match status" value="1"/>
</dbReference>
<accession>A0A078ART8</accession>
<keyword evidence="4 6" id="KW-1133">Transmembrane helix</keyword>
<name>A0A078ART8_STYLE</name>
<dbReference type="GO" id="GO:0098703">
    <property type="term" value="P:calcium ion import across plasma membrane"/>
    <property type="evidence" value="ECO:0007669"/>
    <property type="project" value="TreeGrafter"/>
</dbReference>
<protein>
    <recommendedName>
        <fullName evidence="7">Ion transport domain-containing protein</fullName>
    </recommendedName>
</protein>
<dbReference type="InterPro" id="IPR024862">
    <property type="entry name" value="TRPV"/>
</dbReference>
<evidence type="ECO:0000313" key="8">
    <source>
        <dbReference type="EMBL" id="CDW83593.1"/>
    </source>
</evidence>
<keyword evidence="9" id="KW-1185">Reference proteome</keyword>
<dbReference type="Pfam" id="PF00520">
    <property type="entry name" value="Ion_trans"/>
    <property type="match status" value="1"/>
</dbReference>